<evidence type="ECO:0000259" key="1">
    <source>
        <dbReference type="Pfam" id="PF01902"/>
    </source>
</evidence>
<keyword evidence="3" id="KW-1185">Reference proteome</keyword>
<name>A0A062XPC9_9BACT</name>
<dbReference type="InterPro" id="IPR014729">
    <property type="entry name" value="Rossmann-like_a/b/a_fold"/>
</dbReference>
<comment type="caution">
    <text evidence="2">The sequence shown here is derived from an EMBL/GenBank/DDBJ whole genome shotgun (WGS) entry which is preliminary data.</text>
</comment>
<reference evidence="2 3" key="1">
    <citation type="submission" date="2014-04" db="EMBL/GenBank/DDBJ databases">
        <title>The Genome Sequence of Thermoanaerobaculum aquaticum MP-01, The First Cultivated Group 23 Acidobacterium.</title>
        <authorList>
            <person name="Stamps B.W."/>
            <person name="Losey N.A."/>
            <person name="Lawson P.A."/>
            <person name="Stevenson B.S."/>
        </authorList>
    </citation>
    <scope>NUCLEOTIDE SEQUENCE [LARGE SCALE GENOMIC DNA]</scope>
    <source>
        <strain evidence="2 3">MP-01</strain>
    </source>
</reference>
<dbReference type="Proteomes" id="UP000027284">
    <property type="component" value="Unassembled WGS sequence"/>
</dbReference>
<organism evidence="2 3">
    <name type="scientific">Thermoanaerobaculum aquaticum</name>
    <dbReference type="NCBI Taxonomy" id="1312852"/>
    <lineage>
        <taxon>Bacteria</taxon>
        <taxon>Pseudomonadati</taxon>
        <taxon>Acidobacteriota</taxon>
        <taxon>Thermoanaerobaculia</taxon>
        <taxon>Thermoanaerobaculales</taxon>
        <taxon>Thermoanaerobaculaceae</taxon>
        <taxon>Thermoanaerobaculum</taxon>
    </lineage>
</organism>
<dbReference type="STRING" id="1312852.EG19_11980"/>
<dbReference type="InterPro" id="IPR002761">
    <property type="entry name" value="Diphthami_syn_dom"/>
</dbReference>
<dbReference type="AlphaFoldDB" id="A0A062XPC9"/>
<dbReference type="EMBL" id="JMFG01000008">
    <property type="protein sequence ID" value="KDA54427.1"/>
    <property type="molecule type" value="Genomic_DNA"/>
</dbReference>
<feature type="domain" description="Diphthamide synthase" evidence="1">
    <location>
        <begin position="99"/>
        <end position="220"/>
    </location>
</feature>
<evidence type="ECO:0000313" key="2">
    <source>
        <dbReference type="EMBL" id="KDA54427.1"/>
    </source>
</evidence>
<proteinExistence type="predicted"/>
<dbReference type="OrthoDB" id="3572539at2"/>
<dbReference type="Pfam" id="PF01902">
    <property type="entry name" value="Diphthami_syn_2"/>
    <property type="match status" value="2"/>
</dbReference>
<dbReference type="RefSeq" id="WP_038047710.1">
    <property type="nucleotide sequence ID" value="NZ_JMFG01000008.1"/>
</dbReference>
<protein>
    <recommendedName>
        <fullName evidence="1">Diphthamide synthase domain-containing protein</fullName>
    </recommendedName>
</protein>
<evidence type="ECO:0000313" key="3">
    <source>
        <dbReference type="Proteomes" id="UP000027284"/>
    </source>
</evidence>
<gene>
    <name evidence="2" type="ORF">EG19_11980</name>
</gene>
<feature type="domain" description="Diphthamide synthase" evidence="1">
    <location>
        <begin position="3"/>
        <end position="65"/>
    </location>
</feature>
<dbReference type="SUPFAM" id="SSF52402">
    <property type="entry name" value="Adenine nucleotide alpha hydrolases-like"/>
    <property type="match status" value="1"/>
</dbReference>
<dbReference type="Gene3D" id="3.40.50.620">
    <property type="entry name" value="HUPs"/>
    <property type="match status" value="1"/>
</dbReference>
<dbReference type="Gene3D" id="3.90.1490.10">
    <property type="entry name" value="putative n-type atp pyrophosphatase, domain 2"/>
    <property type="match status" value="1"/>
</dbReference>
<dbReference type="CDD" id="cd01994">
    <property type="entry name" value="AANH_PF0828-like"/>
    <property type="match status" value="1"/>
</dbReference>
<sequence length="238" mass="25710">MGRLLVSWSGGKDSLLALVRARQAGHHIVGLLTTVSEPLGRVTMHGVRRELVQAQAKALGLPLFEASLPVPDPANPRDRCPLCPVDAPQAGLVPNTTYEEVMRATLKPLAQTGVEGVVFGDIYLEDLRCFRESLLARAGLAGVFPLWGAQPTELIREFSNQGGKALVVCCRQDLAPLLATQTDNGFLAKLPPGVDPCGENGEFHTFVFAHASFSEPISFKLGETVTRDGFIWQDVRLA</sequence>
<accession>A0A062XPC9</accession>